<dbReference type="Pfam" id="PF00395">
    <property type="entry name" value="SLH"/>
    <property type="match status" value="2"/>
</dbReference>
<feature type="domain" description="SLH" evidence="2">
    <location>
        <begin position="696"/>
        <end position="753"/>
    </location>
</feature>
<dbReference type="Proteomes" id="UP001300012">
    <property type="component" value="Unassembled WGS sequence"/>
</dbReference>
<keyword evidence="4" id="KW-1185">Reference proteome</keyword>
<gene>
    <name evidence="3" type="ORF">NV381_02700</name>
</gene>
<dbReference type="PANTHER" id="PTHR43308">
    <property type="entry name" value="OUTER MEMBRANE PROTEIN ALPHA-RELATED"/>
    <property type="match status" value="1"/>
</dbReference>
<dbReference type="Gene3D" id="1.50.10.20">
    <property type="match status" value="1"/>
</dbReference>
<dbReference type="SUPFAM" id="SSF81853">
    <property type="entry name" value="Family 10 polysaccharide lyase"/>
    <property type="match status" value="1"/>
</dbReference>
<accession>A0ABT1YCG6</accession>
<feature type="signal peptide" evidence="1">
    <location>
        <begin position="1"/>
        <end position="27"/>
    </location>
</feature>
<protein>
    <submittedName>
        <fullName evidence="3">S-layer homology domain-containing protein</fullName>
    </submittedName>
</protein>
<dbReference type="EMBL" id="JANQBD010000002">
    <property type="protein sequence ID" value="MCR8630104.1"/>
    <property type="molecule type" value="Genomic_DNA"/>
</dbReference>
<organism evidence="3 4">
    <name type="scientific">Paenibacillus radicis</name>
    <name type="common">ex Xue et al. 2023</name>
    <dbReference type="NCBI Taxonomy" id="2972489"/>
    <lineage>
        <taxon>Bacteria</taxon>
        <taxon>Bacillati</taxon>
        <taxon>Bacillota</taxon>
        <taxon>Bacilli</taxon>
        <taxon>Bacillales</taxon>
        <taxon>Paenibacillaceae</taxon>
        <taxon>Paenibacillus</taxon>
    </lineage>
</organism>
<dbReference type="InterPro" id="IPR012854">
    <property type="entry name" value="Cu_amine_oxidase-like_N"/>
</dbReference>
<dbReference type="Pfam" id="PF09492">
    <property type="entry name" value="Pec_lyase"/>
    <property type="match status" value="1"/>
</dbReference>
<evidence type="ECO:0000259" key="2">
    <source>
        <dbReference type="PROSITE" id="PS51272"/>
    </source>
</evidence>
<dbReference type="InterPro" id="IPR001119">
    <property type="entry name" value="SLH_dom"/>
</dbReference>
<evidence type="ECO:0000256" key="1">
    <source>
        <dbReference type="SAM" id="SignalP"/>
    </source>
</evidence>
<feature type="domain" description="SLH" evidence="2">
    <location>
        <begin position="754"/>
        <end position="817"/>
    </location>
</feature>
<dbReference type="InterPro" id="IPR012669">
    <property type="entry name" value="Pectate_lyase"/>
</dbReference>
<keyword evidence="1" id="KW-0732">Signal</keyword>
<proteinExistence type="predicted"/>
<dbReference type="Pfam" id="PF07833">
    <property type="entry name" value="Cu_amine_oxidN1"/>
    <property type="match status" value="1"/>
</dbReference>
<name>A0ABT1YCG6_9BACL</name>
<dbReference type="RefSeq" id="WP_258211727.1">
    <property type="nucleotide sequence ID" value="NZ_JANQBD010000002.1"/>
</dbReference>
<dbReference type="InterPro" id="IPR051465">
    <property type="entry name" value="Cell_Envelope_Struct_Comp"/>
</dbReference>
<sequence>MNKRKYVHMLSLLLVFCMLFSAMPVSAASVDKDNFQFSEMLLKRVWFQNSDPIFLVDHYNPVELVEGLNVTGIGTLTNITEGAASDGYLAPLKEFFRQVGGTYEEQGDTVTMSLNGDTLVMTVGSTNVTLKGQSLPALPAASKPQRINVSSHSSFGSVNPLVASDVTIIYLPVRYILNAFGASLYWDSGQASIYAVVKVLTNKSNMSYPDKQGSRLDQIFSLDPVKNSEKAQTIAANIIALQNDDGGFMKLSGDIDMAQSKLVGKIGTKGKSSIETIAGEQVSTVTELRYLAKMITAFPGQASQYTPAFYKGIQYLLDAQMDNGGWSIQKNGIGYNSTIAYADNAMISVLTLFNDVARLNDQQFVFVRNNNQSLVSLMDKALQKGIDCIVKTQIQVNGTLTGWSSHHHPVNLSPVIGKTYERPGINATETTRIAQFLMNVRNPSNEVKAAAEAAVNWLTSVKINDKIMITVSDITMNNGIERYLVDQPGHVTWARNYKVSGSSFVPFFSDRQITRGDIPLMNFNPNDPREVIGQPGASSYYSNYTVAAKIMFYDTRTAYEWYVETPKRLIETDYVTWKNRLANGWPALPVDPSYTVHRKSSTSSVDPVNPVDPSDPVKAADLEVPVQSAEPTKPGTVLESTTGVVLSADPSVKYITGYSQEGGKRFVNSDGNIKRSEVAYILFQLSANLDKKEPASKSSFKDVASEHWAYGAIQYFAAKGLFKGYEDGTFMPDKGLSRAEVASILSTFYHDKGTFKADLKDIQGHWAQSSIELLVSKGIIQGYSDSTFKPDGTITRAELIALVNRVLGRSPAKGTYSAGDNPFTDLDSTHWAYEEIISAAQ</sequence>
<evidence type="ECO:0000313" key="4">
    <source>
        <dbReference type="Proteomes" id="UP001300012"/>
    </source>
</evidence>
<feature type="chain" id="PRO_5047490203" evidence="1">
    <location>
        <begin position="28"/>
        <end position="841"/>
    </location>
</feature>
<reference evidence="3 4" key="1">
    <citation type="submission" date="2022-08" db="EMBL/GenBank/DDBJ databases">
        <title>Paenibacillus endoradicis sp. nov., Paenibacillus radicibacter sp. nov and Paenibacillus pararadicis sp. nov., three cold-adapted plant growth-promoting bacteria isolated from root of Larix gmelinii in Great Khingan.</title>
        <authorList>
            <person name="Xue H."/>
        </authorList>
    </citation>
    <scope>NUCLEOTIDE SEQUENCE [LARGE SCALE GENOMIC DNA]</scope>
    <source>
        <strain evidence="3 4">N5-1-1-5</strain>
    </source>
</reference>
<dbReference type="PROSITE" id="PS51272">
    <property type="entry name" value="SLH"/>
    <property type="match status" value="2"/>
</dbReference>
<dbReference type="PANTHER" id="PTHR43308:SF5">
    <property type="entry name" value="S-LAYER PROTEIN _ PEPTIDOGLYCAN ENDO-BETA-N-ACETYLGLUCOSAMINIDASE"/>
    <property type="match status" value="1"/>
</dbReference>
<evidence type="ECO:0000313" key="3">
    <source>
        <dbReference type="EMBL" id="MCR8630104.1"/>
    </source>
</evidence>
<comment type="caution">
    <text evidence="3">The sequence shown here is derived from an EMBL/GenBank/DDBJ whole genome shotgun (WGS) entry which is preliminary data.</text>
</comment>